<evidence type="ECO:0000256" key="1">
    <source>
        <dbReference type="ARBA" id="ARBA00004651"/>
    </source>
</evidence>
<feature type="transmembrane region" description="Helical" evidence="6">
    <location>
        <begin position="41"/>
        <end position="61"/>
    </location>
</feature>
<proteinExistence type="predicted"/>
<protein>
    <submittedName>
        <fullName evidence="8">Cardiolipin synthase</fullName>
    </submittedName>
</protein>
<keyword evidence="3 6" id="KW-0812">Transmembrane</keyword>
<keyword evidence="5 6" id="KW-0472">Membrane</keyword>
<evidence type="ECO:0000259" key="7">
    <source>
        <dbReference type="Pfam" id="PF13396"/>
    </source>
</evidence>
<dbReference type="Proteomes" id="UP000318081">
    <property type="component" value="Chromosome"/>
</dbReference>
<evidence type="ECO:0000313" key="8">
    <source>
        <dbReference type="EMBL" id="QDV85795.1"/>
    </source>
</evidence>
<evidence type="ECO:0000256" key="2">
    <source>
        <dbReference type="ARBA" id="ARBA00022475"/>
    </source>
</evidence>
<dbReference type="Pfam" id="PF13396">
    <property type="entry name" value="PLDc_N"/>
    <property type="match status" value="1"/>
</dbReference>
<name>A0ABX5XXX5_9BACT</name>
<keyword evidence="9" id="KW-1185">Reference proteome</keyword>
<gene>
    <name evidence="8" type="primary">cls</name>
    <name evidence="8" type="ORF">TBK1r_48110</name>
</gene>
<dbReference type="EMBL" id="CP036432">
    <property type="protein sequence ID" value="QDV85795.1"/>
    <property type="molecule type" value="Genomic_DNA"/>
</dbReference>
<reference evidence="8 9" key="1">
    <citation type="submission" date="2019-02" db="EMBL/GenBank/DDBJ databases">
        <title>Deep-cultivation of Planctomycetes and their phenomic and genomic characterization uncovers novel biology.</title>
        <authorList>
            <person name="Wiegand S."/>
            <person name="Jogler M."/>
            <person name="Boedeker C."/>
            <person name="Pinto D."/>
            <person name="Vollmers J."/>
            <person name="Rivas-Marin E."/>
            <person name="Kohn T."/>
            <person name="Peeters S.H."/>
            <person name="Heuer A."/>
            <person name="Rast P."/>
            <person name="Oberbeckmann S."/>
            <person name="Bunk B."/>
            <person name="Jeske O."/>
            <person name="Meyerdierks A."/>
            <person name="Storesund J.E."/>
            <person name="Kallscheuer N."/>
            <person name="Luecker S."/>
            <person name="Lage O.M."/>
            <person name="Pohl T."/>
            <person name="Merkel B.J."/>
            <person name="Hornburger P."/>
            <person name="Mueller R.-W."/>
            <person name="Bruemmer F."/>
            <person name="Labrenz M."/>
            <person name="Spormann A.M."/>
            <person name="Op den Camp H."/>
            <person name="Overmann J."/>
            <person name="Amann R."/>
            <person name="Jetten M.S.M."/>
            <person name="Mascher T."/>
            <person name="Medema M.H."/>
            <person name="Devos D.P."/>
            <person name="Kaster A.-K."/>
            <person name="Ovreas L."/>
            <person name="Rohde M."/>
            <person name="Galperin M.Y."/>
            <person name="Jogler C."/>
        </authorList>
    </citation>
    <scope>NUCLEOTIDE SEQUENCE [LARGE SCALE GENOMIC DNA]</scope>
    <source>
        <strain evidence="8 9">TBK1r</strain>
    </source>
</reference>
<feature type="transmembrane region" description="Helical" evidence="6">
    <location>
        <begin position="12"/>
        <end position="32"/>
    </location>
</feature>
<organism evidence="8 9">
    <name type="scientific">Stieleria magnilauensis</name>
    <dbReference type="NCBI Taxonomy" id="2527963"/>
    <lineage>
        <taxon>Bacteria</taxon>
        <taxon>Pseudomonadati</taxon>
        <taxon>Planctomycetota</taxon>
        <taxon>Planctomycetia</taxon>
        <taxon>Pirellulales</taxon>
        <taxon>Pirellulaceae</taxon>
        <taxon>Stieleria</taxon>
    </lineage>
</organism>
<sequence>MDLLAYTFQTSHGILGTIVLVLDIIAIFSLLMGRGGIGHKLLWILLVLFLPFVGMVLYYLIGRSAADA</sequence>
<dbReference type="InterPro" id="IPR027379">
    <property type="entry name" value="CLS_N"/>
</dbReference>
<evidence type="ECO:0000313" key="9">
    <source>
        <dbReference type="Proteomes" id="UP000318081"/>
    </source>
</evidence>
<dbReference type="RefSeq" id="WP_145216000.1">
    <property type="nucleotide sequence ID" value="NZ_CP036432.1"/>
</dbReference>
<accession>A0ABX5XXX5</accession>
<evidence type="ECO:0000256" key="5">
    <source>
        <dbReference type="ARBA" id="ARBA00023136"/>
    </source>
</evidence>
<keyword evidence="4 6" id="KW-1133">Transmembrane helix</keyword>
<keyword evidence="2" id="KW-1003">Cell membrane</keyword>
<evidence type="ECO:0000256" key="3">
    <source>
        <dbReference type="ARBA" id="ARBA00022692"/>
    </source>
</evidence>
<evidence type="ECO:0000256" key="4">
    <source>
        <dbReference type="ARBA" id="ARBA00022989"/>
    </source>
</evidence>
<feature type="domain" description="Cardiolipin synthase N-terminal" evidence="7">
    <location>
        <begin position="21"/>
        <end position="63"/>
    </location>
</feature>
<evidence type="ECO:0000256" key="6">
    <source>
        <dbReference type="SAM" id="Phobius"/>
    </source>
</evidence>
<comment type="subcellular location">
    <subcellularLocation>
        <location evidence="1">Cell membrane</location>
        <topology evidence="1">Multi-pass membrane protein</topology>
    </subcellularLocation>
</comment>